<dbReference type="EMBL" id="SOZJ01000003">
    <property type="protein sequence ID" value="TGJ68804.1"/>
    <property type="molecule type" value="Genomic_DNA"/>
</dbReference>
<reference evidence="5 6" key="1">
    <citation type="submission" date="2019-03" db="EMBL/GenBank/DDBJ databases">
        <title>Nematode-trapping fungi genome.</title>
        <authorList>
            <person name="Vidal-Diez De Ulzurrun G."/>
        </authorList>
    </citation>
    <scope>NUCLEOTIDE SEQUENCE [LARGE SCALE GENOMIC DNA]</scope>
    <source>
        <strain evidence="5 6">TWF154</strain>
    </source>
</reference>
<dbReference type="InterPro" id="IPR006530">
    <property type="entry name" value="YD"/>
</dbReference>
<dbReference type="Gene3D" id="2.180.10.10">
    <property type="entry name" value="RHS repeat-associated core"/>
    <property type="match status" value="3"/>
</dbReference>
<accession>A0A8H2HJD1</accession>
<evidence type="ECO:0000256" key="1">
    <source>
        <dbReference type="ARBA" id="ARBA00022737"/>
    </source>
</evidence>
<dbReference type="InterPro" id="IPR022385">
    <property type="entry name" value="Rhs_assc_core"/>
</dbReference>
<dbReference type="NCBIfam" id="TIGR03696">
    <property type="entry name" value="Rhs_assc_core"/>
    <property type="match status" value="1"/>
</dbReference>
<dbReference type="NCBIfam" id="TIGR01643">
    <property type="entry name" value="YD_repeat_2x"/>
    <property type="match status" value="1"/>
</dbReference>
<dbReference type="PANTHER" id="PTHR32305">
    <property type="match status" value="1"/>
</dbReference>
<name>A0A8H2HJD1_ORBOL</name>
<gene>
    <name evidence="5" type="ORF">EYR41_004889</name>
</gene>
<evidence type="ECO:0000313" key="6">
    <source>
        <dbReference type="Proteomes" id="UP000297595"/>
    </source>
</evidence>
<keyword evidence="3" id="KW-0472">Membrane</keyword>
<dbReference type="SUPFAM" id="SSF56399">
    <property type="entry name" value="ADP-ribosylation"/>
    <property type="match status" value="1"/>
</dbReference>
<organism evidence="5 6">
    <name type="scientific">Orbilia oligospora</name>
    <name type="common">Nematode-trapping fungus</name>
    <name type="synonym">Arthrobotrys oligospora</name>
    <dbReference type="NCBI Taxonomy" id="2813651"/>
    <lineage>
        <taxon>Eukaryota</taxon>
        <taxon>Fungi</taxon>
        <taxon>Dikarya</taxon>
        <taxon>Ascomycota</taxon>
        <taxon>Pezizomycotina</taxon>
        <taxon>Orbiliomycetes</taxon>
        <taxon>Orbiliales</taxon>
        <taxon>Orbiliaceae</taxon>
        <taxon>Orbilia</taxon>
    </lineage>
</organism>
<keyword evidence="1" id="KW-0677">Repeat</keyword>
<dbReference type="CDD" id="cd18120">
    <property type="entry name" value="ATP-synt_Vo_Ao_c"/>
    <property type="match status" value="1"/>
</dbReference>
<dbReference type="InterPro" id="IPR031325">
    <property type="entry name" value="RHS_repeat"/>
</dbReference>
<evidence type="ECO:0000256" key="2">
    <source>
        <dbReference type="SAM" id="MobiDB-lite"/>
    </source>
</evidence>
<feature type="domain" description="Teneurin-like YD-shell" evidence="4">
    <location>
        <begin position="840"/>
        <end position="1323"/>
    </location>
</feature>
<feature type="region of interest" description="Disordered" evidence="2">
    <location>
        <begin position="1182"/>
        <end position="1204"/>
    </location>
</feature>
<protein>
    <recommendedName>
        <fullName evidence="4">Teneurin-like YD-shell domain-containing protein</fullName>
    </recommendedName>
</protein>
<dbReference type="Pfam" id="PF05593">
    <property type="entry name" value="RHS_repeat"/>
    <property type="match status" value="1"/>
</dbReference>
<evidence type="ECO:0000259" key="4">
    <source>
        <dbReference type="Pfam" id="PF25023"/>
    </source>
</evidence>
<proteinExistence type="predicted"/>
<evidence type="ECO:0000256" key="3">
    <source>
        <dbReference type="SAM" id="Phobius"/>
    </source>
</evidence>
<dbReference type="InterPro" id="IPR056823">
    <property type="entry name" value="TEN-like_YD-shell"/>
</dbReference>
<keyword evidence="3" id="KW-1133">Transmembrane helix</keyword>
<sequence>MASGGTKIYSHGFSFSSFIQKGVDPRTGQYTCSVDVFDAPSKALNCPPLVLRLNFSPLGSEDVGFGKGWSFNLSTYQHRQSKQISLSTGEHYQVTETSNGLSVKDKKLKSFLMEKMDDGNYKIVHKSGDVEILSNRNNTYKVSVPIRLYTASGRVLHLTWVRSGDIPRLTKISDGKCELMRVDYNDANTKVVHAPGSPEESTITFKLRDSHLIAVQLPLNNAPSWNFEYETHHGFLCMGSVRSPTGLVEDIKYQQDGHRLPDGAPFHFIPYAISHTVRPGNQQPPIKTYYSYSNYNFLGYDGPSHWNHGEDNLYRSRSNYEYTSTVSDNNGQTTTFTYNKYHLVIKTVQKKGYSKTTQATEYHADVFKEFSAQPAHYQLPKTMRTTYENTEEKRSRTEITEYEFDDWGNQVKEVLPTGVRTDRTYYSESGDDGCPADPHGFRRYVKTETLTPALSSYICPVRSFHHTYQSLPTSSETGFPVSSVVAIKSIDVLRDDRIISNTQCVYNNDHASRDIGRLIKRVTTLGGKHSTTQQWSFDYTEDRLTQTAKTESIDGQTTSSSSTASLVSGLLLSQKDIAGITVSYEYDKVKQLLRETTALGTKYEKSKSHEYYFPYAGSDQKYQTITIDPSGCKRRVTVDGLGRTCQVEAQDVDGNQSSGGAVYRIIQKTSYNEQGQPLSTTSSDWFRNGTAEPTPQEIVKSLEYDDWGQVSKVKATSGPTITSTYDPIAQKRTNSNGEGYVTSYYDGFGDILSTERYYSNGQLEGKQNFVYDGLGRLVSQSNALAETTSFEYDDWDRVIETILPDGTRTRNTYADFSSDALVTQLKALGTDGSSCILGTQMFDSQGRVTSTTNGGKETKFQYSSSTSSIASTFTTPRNDIVDVETIPELGDAISETRTGGIIQKHAYDPKTGRLIESTEGSSSRKFEYTASGLLKHDSILFDGSSEAKTSLHEYSMGGVPQDSKDFFGHTQTHKYGSDGRLQQFQNSPFRVDLTYDSYNRTSSISTTEEGSGSNLKTTIGYDDFGRPTTRELSWNGTSVWLLNQSYNAGDQITQRKLTNGSEALRIEQYKYDKRNRLIQYICTGNQAPKDDQKRTLQRQDYRYDYLDNINTIVSKFKDGTTDTATYEYAKSDDSVQLTRIKYSNPERTVDFTYDQAGHQIKAEEGKNFEYDASGRQIGTEVDGEKSSYGYNGGEFQSRTEKGERKHLYHQGNSLVGESTEKTQTRYLMFGNQCLGCEVREGDKVSYKLVGTDMANSVLTTFDTNTKEKKDRVYTPFGAQSPDTIDDFLIGFNGERYDPLTRDYLLGGYRAYNPTFGRFRSPDSMSPFGKGGLNSYAYCLNDPINRMDPTGHFSFLGLNGREWAMMIVGTAVGIAVGVATCGAGLAVMIGASVLASAASDMIVGAMVDNFNGKTPTLESMLTDAAWGGVSGLGGELAGRAIGFGMKALRGGGKAIFRRFVEGTGRARRLIARYGAAADRVIQHEHLHVFDGVAGRGDSIGIMARGGPGQLVLGGENLTAKKAWSKHISDAIEHLHNVRESQGLPKIPKTGDIYLFTGHGAVGGPRGPAVGQVISKKTGMRTIAFHNDPHYSPSSALQLIPEIISDLRQPGWRGVYRDIDTKVFALHILIISLLLEH</sequence>
<dbReference type="Proteomes" id="UP000297595">
    <property type="component" value="Unassembled WGS sequence"/>
</dbReference>
<keyword evidence="3" id="KW-0812">Transmembrane</keyword>
<dbReference type="PANTHER" id="PTHR32305:SF15">
    <property type="entry name" value="PROTEIN RHSA-RELATED"/>
    <property type="match status" value="1"/>
</dbReference>
<dbReference type="Pfam" id="PF25023">
    <property type="entry name" value="TEN_YD-shell"/>
    <property type="match status" value="1"/>
</dbReference>
<dbReference type="InterPro" id="IPR050708">
    <property type="entry name" value="T6SS_VgrG/RHS"/>
</dbReference>
<evidence type="ECO:0000313" key="5">
    <source>
        <dbReference type="EMBL" id="TGJ68804.1"/>
    </source>
</evidence>
<feature type="transmembrane region" description="Helical" evidence="3">
    <location>
        <begin position="1362"/>
        <end position="1390"/>
    </location>
</feature>
<comment type="caution">
    <text evidence="5">The sequence shown here is derived from an EMBL/GenBank/DDBJ whole genome shotgun (WGS) entry which is preliminary data.</text>
</comment>